<evidence type="ECO:0000256" key="3">
    <source>
        <dbReference type="PIRSR" id="PIRSR001365-1"/>
    </source>
</evidence>
<dbReference type="KEGG" id="bfz:BAU07_04865"/>
<dbReference type="PANTHER" id="PTHR12128">
    <property type="entry name" value="DIHYDRODIPICOLINATE SYNTHASE"/>
    <property type="match status" value="1"/>
</dbReference>
<dbReference type="OrthoDB" id="9816489at2"/>
<name>A0A193GB82_9BORD</name>
<dbReference type="SMART" id="SM01130">
    <property type="entry name" value="DHDPS"/>
    <property type="match status" value="1"/>
</dbReference>
<feature type="active site" description="Proton donor/acceptor" evidence="3">
    <location>
        <position position="145"/>
    </location>
</feature>
<dbReference type="InterPro" id="IPR013785">
    <property type="entry name" value="Aldolase_TIM"/>
</dbReference>
<evidence type="ECO:0000256" key="1">
    <source>
        <dbReference type="ARBA" id="ARBA00023239"/>
    </source>
</evidence>
<dbReference type="PIRSF" id="PIRSF001365">
    <property type="entry name" value="DHDPS"/>
    <property type="match status" value="1"/>
</dbReference>
<proteinExistence type="inferred from homology"/>
<sequence length="317" mass="33939">MSQPDPQRDRLRGVLSPVLTPFNTDLSPSADGLVRHCRALVEQGVSLAVFGTNSEAASLTVAEKRGLLDALLAAGIPPERMMPGTGACAMPDAIELTRHAVTAGCAGVLVLPPFYYKGVSDEGLFRAFASLIDGVADERLRVYLYHIPQVSGVPISLKLIERLLKAYPGQVAGAKDSSGEWDNTAAMVREFAAAGFDVFPGSEVFLLPGLRAGAVGCITATANVNAGEIMLVYREWQTPKADALHDRICEIRAIFQALPMISAMKEAAAWQSGDAAWRTVRPPLVELTDDQAAELKRKLTDAKYEMPLAGTLGYSGR</sequence>
<protein>
    <submittedName>
        <fullName evidence="5">Dihydrodipicolinate synthase family protein</fullName>
    </submittedName>
</protein>
<dbReference type="InterPro" id="IPR002220">
    <property type="entry name" value="DapA-like"/>
</dbReference>
<gene>
    <name evidence="5" type="ORF">BAU07_04865</name>
</gene>
<feature type="binding site" evidence="4">
    <location>
        <position position="218"/>
    </location>
    <ligand>
        <name>pyruvate</name>
        <dbReference type="ChEBI" id="CHEBI:15361"/>
    </ligand>
</feature>
<accession>A0A193GB82</accession>
<keyword evidence="6" id="KW-1185">Reference proteome</keyword>
<dbReference type="PRINTS" id="PR00146">
    <property type="entry name" value="DHPICSNTHASE"/>
</dbReference>
<organism evidence="5 6">
    <name type="scientific">Bordetella flabilis</name>
    <dbReference type="NCBI Taxonomy" id="463014"/>
    <lineage>
        <taxon>Bacteria</taxon>
        <taxon>Pseudomonadati</taxon>
        <taxon>Pseudomonadota</taxon>
        <taxon>Betaproteobacteria</taxon>
        <taxon>Burkholderiales</taxon>
        <taxon>Alcaligenaceae</taxon>
        <taxon>Bordetella</taxon>
    </lineage>
</organism>
<dbReference type="Pfam" id="PF00701">
    <property type="entry name" value="DHDPS"/>
    <property type="match status" value="1"/>
</dbReference>
<evidence type="ECO:0000256" key="2">
    <source>
        <dbReference type="PIRNR" id="PIRNR001365"/>
    </source>
</evidence>
<reference evidence="5 6" key="1">
    <citation type="submission" date="2016-06" db="EMBL/GenBank/DDBJ databases">
        <title>Complete genome sequences of Bordetella bronchialis and Bordetella flabilis.</title>
        <authorList>
            <person name="LiPuma J.J."/>
            <person name="Spilker T."/>
        </authorList>
    </citation>
    <scope>NUCLEOTIDE SEQUENCE [LARGE SCALE GENOMIC DNA]</scope>
    <source>
        <strain evidence="5 6">AU10664</strain>
    </source>
</reference>
<dbReference type="AlphaFoldDB" id="A0A193GB82"/>
<dbReference type="Gene3D" id="3.20.20.70">
    <property type="entry name" value="Aldolase class I"/>
    <property type="match status" value="1"/>
</dbReference>
<dbReference type="STRING" id="463014.BAU07_04865"/>
<dbReference type="CDD" id="cd00408">
    <property type="entry name" value="DHDPS-like"/>
    <property type="match status" value="1"/>
</dbReference>
<dbReference type="Proteomes" id="UP000091926">
    <property type="component" value="Chromosome"/>
</dbReference>
<feature type="active site" description="Schiff-base intermediate with substrate" evidence="3">
    <location>
        <position position="175"/>
    </location>
</feature>
<dbReference type="RefSeq" id="WP_066654602.1">
    <property type="nucleotide sequence ID" value="NZ_CBCSCL010000022.1"/>
</dbReference>
<dbReference type="GO" id="GO:0008840">
    <property type="term" value="F:4-hydroxy-tetrahydrodipicolinate synthase activity"/>
    <property type="evidence" value="ECO:0007669"/>
    <property type="project" value="TreeGrafter"/>
</dbReference>
<keyword evidence="1 2" id="KW-0456">Lyase</keyword>
<evidence type="ECO:0000313" key="6">
    <source>
        <dbReference type="Proteomes" id="UP000091926"/>
    </source>
</evidence>
<dbReference type="SUPFAM" id="SSF51569">
    <property type="entry name" value="Aldolase"/>
    <property type="match status" value="1"/>
</dbReference>
<evidence type="ECO:0000313" key="5">
    <source>
        <dbReference type="EMBL" id="ANN76534.1"/>
    </source>
</evidence>
<dbReference type="PANTHER" id="PTHR12128:SF67">
    <property type="entry name" value="BLR3884 PROTEIN"/>
    <property type="match status" value="1"/>
</dbReference>
<dbReference type="EMBL" id="CP016172">
    <property type="protein sequence ID" value="ANN76534.1"/>
    <property type="molecule type" value="Genomic_DNA"/>
</dbReference>
<evidence type="ECO:0000256" key="4">
    <source>
        <dbReference type="PIRSR" id="PIRSR001365-2"/>
    </source>
</evidence>
<comment type="similarity">
    <text evidence="2">Belongs to the DapA family.</text>
</comment>